<evidence type="ECO:0000313" key="2">
    <source>
        <dbReference type="Proteomes" id="UP000567246"/>
    </source>
</evidence>
<dbReference type="EMBL" id="JACHMW010000001">
    <property type="protein sequence ID" value="MBB5849426.1"/>
    <property type="molecule type" value="Genomic_DNA"/>
</dbReference>
<dbReference type="InterPro" id="IPR006175">
    <property type="entry name" value="YjgF/YER057c/UK114"/>
</dbReference>
<dbReference type="Gene3D" id="3.30.1330.40">
    <property type="entry name" value="RutC-like"/>
    <property type="match status" value="1"/>
</dbReference>
<dbReference type="RefSeq" id="WP_184172972.1">
    <property type="nucleotide sequence ID" value="NZ_BAABAG010000012.1"/>
</dbReference>
<dbReference type="Proteomes" id="UP000567246">
    <property type="component" value="Unassembled WGS sequence"/>
</dbReference>
<dbReference type="SUPFAM" id="SSF55298">
    <property type="entry name" value="YjgF-like"/>
    <property type="match status" value="1"/>
</dbReference>
<keyword evidence="2" id="KW-1185">Reference proteome</keyword>
<organism evidence="1 2">
    <name type="scientific">Micrococcus endophyticus</name>
    <dbReference type="NCBI Taxonomy" id="455343"/>
    <lineage>
        <taxon>Bacteria</taxon>
        <taxon>Bacillati</taxon>
        <taxon>Actinomycetota</taxon>
        <taxon>Actinomycetes</taxon>
        <taxon>Micrococcales</taxon>
        <taxon>Micrococcaceae</taxon>
        <taxon>Micrococcus</taxon>
    </lineage>
</organism>
<dbReference type="InterPro" id="IPR035959">
    <property type="entry name" value="RutC-like_sf"/>
</dbReference>
<dbReference type="EC" id="3.5.99.10" evidence="1"/>
<sequence length="130" mass="13953">MSIDSPRHHFSDRLFASDAPFSHARRAGDLWFISGLIGQDPETGAVVSDDPAEQLVRLFANLRLLLEDLGVGPAALVKVTVCLVDYADFGVLNRVYAEALPAPFPARVTLQVPGLPLGARFQIDAVAEAA</sequence>
<gene>
    <name evidence="1" type="ORF">HDA33_001990</name>
</gene>
<keyword evidence="1" id="KW-0378">Hydrolase</keyword>
<protein>
    <submittedName>
        <fullName evidence="1">2-iminobutanoate/2-iminopropanoate deaminase</fullName>
        <ecNumber evidence="1">3.5.99.10</ecNumber>
    </submittedName>
</protein>
<accession>A0A4Y8ZK06</accession>
<proteinExistence type="predicted"/>
<name>A0A4Y8ZK06_9MICC</name>
<reference evidence="1 2" key="1">
    <citation type="submission" date="2020-08" db="EMBL/GenBank/DDBJ databases">
        <title>Sequencing the genomes of 1000 actinobacteria strains.</title>
        <authorList>
            <person name="Klenk H.-P."/>
        </authorList>
    </citation>
    <scope>NUCLEOTIDE SEQUENCE [LARGE SCALE GENOMIC DNA]</scope>
    <source>
        <strain evidence="1 2">DSM 17945</strain>
    </source>
</reference>
<comment type="caution">
    <text evidence="1">The sequence shown here is derived from an EMBL/GenBank/DDBJ whole genome shotgun (WGS) entry which is preliminary data.</text>
</comment>
<dbReference type="GO" id="GO:0005829">
    <property type="term" value="C:cytosol"/>
    <property type="evidence" value="ECO:0007669"/>
    <property type="project" value="TreeGrafter"/>
</dbReference>
<dbReference type="Pfam" id="PF01042">
    <property type="entry name" value="Ribonuc_L-PSP"/>
    <property type="match status" value="1"/>
</dbReference>
<dbReference type="PANTHER" id="PTHR11803">
    <property type="entry name" value="2-IMINOBUTANOATE/2-IMINOPROPANOATE DEAMINASE RIDA"/>
    <property type="match status" value="1"/>
</dbReference>
<evidence type="ECO:0000313" key="1">
    <source>
        <dbReference type="EMBL" id="MBB5849426.1"/>
    </source>
</evidence>
<dbReference type="GO" id="GO:0120241">
    <property type="term" value="F:2-iminobutanoate/2-iminopropanoate deaminase"/>
    <property type="evidence" value="ECO:0007669"/>
    <property type="project" value="UniProtKB-EC"/>
</dbReference>
<dbReference type="CDD" id="cd00448">
    <property type="entry name" value="YjgF_YER057c_UK114_family"/>
    <property type="match status" value="1"/>
</dbReference>
<dbReference type="AlphaFoldDB" id="A0A4Y8ZK06"/>
<dbReference type="PANTHER" id="PTHR11803:SF39">
    <property type="entry name" value="2-IMINOBUTANOATE_2-IMINOPROPANOATE DEAMINASE"/>
    <property type="match status" value="1"/>
</dbReference>